<keyword evidence="5 6" id="KW-0472">Membrane</keyword>
<evidence type="ECO:0000256" key="3">
    <source>
        <dbReference type="ARBA" id="ARBA00022692"/>
    </source>
</evidence>
<feature type="transmembrane region" description="Helical" evidence="6">
    <location>
        <begin position="181"/>
        <end position="199"/>
    </location>
</feature>
<evidence type="ECO:0000313" key="7">
    <source>
        <dbReference type="EMBL" id="KAF7150254.1"/>
    </source>
</evidence>
<name>A0A834LW04_RHOSS</name>
<dbReference type="OrthoDB" id="5620at2759"/>
<organism evidence="7 8">
    <name type="scientific">Rhododendron simsii</name>
    <name type="common">Sims's rhododendron</name>
    <dbReference type="NCBI Taxonomy" id="118357"/>
    <lineage>
        <taxon>Eukaryota</taxon>
        <taxon>Viridiplantae</taxon>
        <taxon>Streptophyta</taxon>
        <taxon>Embryophyta</taxon>
        <taxon>Tracheophyta</taxon>
        <taxon>Spermatophyta</taxon>
        <taxon>Magnoliopsida</taxon>
        <taxon>eudicotyledons</taxon>
        <taxon>Gunneridae</taxon>
        <taxon>Pentapetalae</taxon>
        <taxon>asterids</taxon>
        <taxon>Ericales</taxon>
        <taxon>Ericaceae</taxon>
        <taxon>Ericoideae</taxon>
        <taxon>Rhodoreae</taxon>
        <taxon>Rhododendron</taxon>
    </lineage>
</organism>
<dbReference type="GO" id="GO:0016020">
    <property type="term" value="C:membrane"/>
    <property type="evidence" value="ECO:0007669"/>
    <property type="project" value="UniProtKB-SubCell"/>
</dbReference>
<evidence type="ECO:0000256" key="2">
    <source>
        <dbReference type="ARBA" id="ARBA00007590"/>
    </source>
</evidence>
<dbReference type="Gene3D" id="1.10.10.1740">
    <property type="entry name" value="Transmembrane protein 14-like"/>
    <property type="match status" value="2"/>
</dbReference>
<feature type="transmembrane region" description="Helical" evidence="6">
    <location>
        <begin position="206"/>
        <end position="224"/>
    </location>
</feature>
<proteinExistence type="inferred from homology"/>
<evidence type="ECO:0000256" key="5">
    <source>
        <dbReference type="ARBA" id="ARBA00023136"/>
    </source>
</evidence>
<dbReference type="AlphaFoldDB" id="A0A834LW04"/>
<dbReference type="Pfam" id="PF03647">
    <property type="entry name" value="Tmemb_14"/>
    <property type="match status" value="2"/>
</dbReference>
<evidence type="ECO:0000313" key="8">
    <source>
        <dbReference type="Proteomes" id="UP000626092"/>
    </source>
</evidence>
<accession>A0A834LW04</accession>
<dbReference type="Proteomes" id="UP000626092">
    <property type="component" value="Unassembled WGS sequence"/>
</dbReference>
<gene>
    <name evidence="7" type="ORF">RHSIM_Rhsim02G0256000</name>
</gene>
<comment type="similarity">
    <text evidence="2">Belongs to the TMEM14 family.</text>
</comment>
<evidence type="ECO:0000256" key="6">
    <source>
        <dbReference type="SAM" id="Phobius"/>
    </source>
</evidence>
<comment type="subcellular location">
    <subcellularLocation>
        <location evidence="1">Membrane</location>
    </subcellularLocation>
</comment>
<evidence type="ECO:0000256" key="1">
    <source>
        <dbReference type="ARBA" id="ARBA00004370"/>
    </source>
</evidence>
<protein>
    <submittedName>
        <fullName evidence="7">Uncharacterized protein</fullName>
    </submittedName>
</protein>
<reference evidence="7" key="1">
    <citation type="submission" date="2019-11" db="EMBL/GenBank/DDBJ databases">
        <authorList>
            <person name="Liu Y."/>
            <person name="Hou J."/>
            <person name="Li T.-Q."/>
            <person name="Guan C.-H."/>
            <person name="Wu X."/>
            <person name="Wu H.-Z."/>
            <person name="Ling F."/>
            <person name="Zhang R."/>
            <person name="Shi X.-G."/>
            <person name="Ren J.-P."/>
            <person name="Chen E.-F."/>
            <person name="Sun J.-M."/>
        </authorList>
    </citation>
    <scope>NUCLEOTIDE SEQUENCE</scope>
    <source>
        <strain evidence="7">Adult_tree_wgs_1</strain>
        <tissue evidence="7">Leaves</tissue>
    </source>
</reference>
<keyword evidence="8" id="KW-1185">Reference proteome</keyword>
<dbReference type="InterPro" id="IPR044890">
    <property type="entry name" value="TMEM14_sf"/>
</dbReference>
<evidence type="ECO:0000256" key="4">
    <source>
        <dbReference type="ARBA" id="ARBA00022989"/>
    </source>
</evidence>
<sequence length="225" mass="23280">MASSCVYRTIPAAAANQPPKFSVSSTNGRGMFSSGVSSALNASASPRFRGRRCLLLFNGKFQPITPRFRCNSQLVADIAPATAAAYGALLTSGGLFAYKRSGSKGSLIGGLTGGSLMAALQESQLTVSFGQEPKFRLSGAALVLTSTEADVASPSCDSWLDTDKAYILMQGTNTKGIGESLAFGSTLLFASVFGIRLAATRKITPAGPLLGLSICALVVFISAYL</sequence>
<dbReference type="EMBL" id="WJXA01000002">
    <property type="protein sequence ID" value="KAF7150254.1"/>
    <property type="molecule type" value="Genomic_DNA"/>
</dbReference>
<keyword evidence="4 6" id="KW-1133">Transmembrane helix</keyword>
<keyword evidence="3 6" id="KW-0812">Transmembrane</keyword>
<dbReference type="InterPro" id="IPR005349">
    <property type="entry name" value="TMEM14"/>
</dbReference>
<comment type="caution">
    <text evidence="7">The sequence shown here is derived from an EMBL/GenBank/DDBJ whole genome shotgun (WGS) entry which is preliminary data.</text>
</comment>